<reference evidence="2" key="1">
    <citation type="submission" date="2021-05" db="EMBL/GenBank/DDBJ databases">
        <authorList>
            <person name="Alioto T."/>
            <person name="Alioto T."/>
            <person name="Gomez Garrido J."/>
        </authorList>
    </citation>
    <scope>NUCLEOTIDE SEQUENCE</scope>
</reference>
<dbReference type="EMBL" id="HBUF01219376">
    <property type="protein sequence ID" value="CAG6668699.1"/>
    <property type="molecule type" value="Transcribed_RNA"/>
</dbReference>
<dbReference type="EMBL" id="HBUF01053504">
    <property type="protein sequence ID" value="CAG6622852.1"/>
    <property type="molecule type" value="Transcribed_RNA"/>
</dbReference>
<dbReference type="AlphaFoldDB" id="A0A8D8Q284"/>
<dbReference type="EMBL" id="HBUF01053502">
    <property type="protein sequence ID" value="CAG6622849.1"/>
    <property type="molecule type" value="Transcribed_RNA"/>
</dbReference>
<dbReference type="EMBL" id="HBUF01053503">
    <property type="protein sequence ID" value="CAG6622850.1"/>
    <property type="molecule type" value="Transcribed_RNA"/>
</dbReference>
<dbReference type="EMBL" id="HBUF01567051">
    <property type="protein sequence ID" value="CAG6764952.1"/>
    <property type="molecule type" value="Transcribed_RNA"/>
</dbReference>
<feature type="region of interest" description="Disordered" evidence="1">
    <location>
        <begin position="54"/>
        <end position="111"/>
    </location>
</feature>
<evidence type="ECO:0000256" key="1">
    <source>
        <dbReference type="SAM" id="MobiDB-lite"/>
    </source>
</evidence>
<protein>
    <submittedName>
        <fullName evidence="2">Uncharacterized protein</fullName>
    </submittedName>
</protein>
<feature type="compositionally biased region" description="Basic and acidic residues" evidence="1">
    <location>
        <begin position="90"/>
        <end position="104"/>
    </location>
</feature>
<proteinExistence type="predicted"/>
<name>A0A8D8Q284_9HEMI</name>
<sequence>MHDKKKQKITVPQVIPKLYCESIEIDCPDHEISYRSRPSSPTPYSGNHLFARSPSPLTFRVPDSSRINDKLTESQPPAPNKVSTFLELPEQFRSRSKSLDDGKRKPQPKKLSHLDCASTYKIYDSILKKGNDIIVGPNYLFLYKLLKRDRLL</sequence>
<accession>A0A8D8Q284</accession>
<dbReference type="EMBL" id="HBUF01053505">
    <property type="protein sequence ID" value="CAG6622854.1"/>
    <property type="molecule type" value="Transcribed_RNA"/>
</dbReference>
<organism evidence="2">
    <name type="scientific">Cacopsylla melanoneura</name>
    <dbReference type="NCBI Taxonomy" id="428564"/>
    <lineage>
        <taxon>Eukaryota</taxon>
        <taxon>Metazoa</taxon>
        <taxon>Ecdysozoa</taxon>
        <taxon>Arthropoda</taxon>
        <taxon>Hexapoda</taxon>
        <taxon>Insecta</taxon>
        <taxon>Pterygota</taxon>
        <taxon>Neoptera</taxon>
        <taxon>Paraneoptera</taxon>
        <taxon>Hemiptera</taxon>
        <taxon>Sternorrhyncha</taxon>
        <taxon>Psylloidea</taxon>
        <taxon>Psyllidae</taxon>
        <taxon>Psyllinae</taxon>
        <taxon>Cacopsylla</taxon>
    </lineage>
</organism>
<evidence type="ECO:0000313" key="2">
    <source>
        <dbReference type="EMBL" id="CAG6622854.1"/>
    </source>
</evidence>